<organism evidence="12 13">
    <name type="scientific">Paracoccus sphaerophysae</name>
    <dbReference type="NCBI Taxonomy" id="690417"/>
    <lineage>
        <taxon>Bacteria</taxon>
        <taxon>Pseudomonadati</taxon>
        <taxon>Pseudomonadota</taxon>
        <taxon>Alphaproteobacteria</taxon>
        <taxon>Rhodobacterales</taxon>
        <taxon>Paracoccaceae</taxon>
        <taxon>Paracoccus</taxon>
    </lineage>
</organism>
<feature type="transmembrane region" description="Helical" evidence="10">
    <location>
        <begin position="479"/>
        <end position="499"/>
    </location>
</feature>
<feature type="compositionally biased region" description="Basic and acidic residues" evidence="9">
    <location>
        <begin position="447"/>
        <end position="456"/>
    </location>
</feature>
<dbReference type="PRINTS" id="PR01437">
    <property type="entry name" value="NUOXDRDTASE4"/>
</dbReference>
<evidence type="ECO:0000256" key="6">
    <source>
        <dbReference type="ARBA" id="ARBA00022989"/>
    </source>
</evidence>
<evidence type="ECO:0000259" key="11">
    <source>
        <dbReference type="Pfam" id="PF00361"/>
    </source>
</evidence>
<dbReference type="RefSeq" id="WP_036720885.1">
    <property type="nucleotide sequence ID" value="NZ_JRKS01000048.1"/>
</dbReference>
<evidence type="ECO:0000256" key="4">
    <source>
        <dbReference type="ARBA" id="ARBA00022475"/>
    </source>
</evidence>
<feature type="transmembrane region" description="Helical" evidence="10">
    <location>
        <begin position="205"/>
        <end position="230"/>
    </location>
</feature>
<dbReference type="EMBL" id="JRKS01000048">
    <property type="protein sequence ID" value="KGJ03751.1"/>
    <property type="molecule type" value="Genomic_DNA"/>
</dbReference>
<keyword evidence="13" id="KW-1185">Reference proteome</keyword>
<comment type="caution">
    <text evidence="12">The sequence shown here is derived from an EMBL/GenBank/DDBJ whole genome shotgun (WGS) entry which is preliminary data.</text>
</comment>
<dbReference type="OrthoDB" id="9768329at2"/>
<evidence type="ECO:0000256" key="8">
    <source>
        <dbReference type="RuleBase" id="RU000320"/>
    </source>
</evidence>
<feature type="transmembrane region" description="Helical" evidence="10">
    <location>
        <begin position="303"/>
        <end position="324"/>
    </location>
</feature>
<evidence type="ECO:0000256" key="3">
    <source>
        <dbReference type="ARBA" id="ARBA00005346"/>
    </source>
</evidence>
<gene>
    <name evidence="12" type="ORF">IC63_12920</name>
</gene>
<evidence type="ECO:0000256" key="9">
    <source>
        <dbReference type="SAM" id="MobiDB-lite"/>
    </source>
</evidence>
<evidence type="ECO:0000256" key="5">
    <source>
        <dbReference type="ARBA" id="ARBA00022692"/>
    </source>
</evidence>
<comment type="subcellular location">
    <subcellularLocation>
        <location evidence="2">Cell membrane</location>
        <topology evidence="2">Multi-pass membrane protein</topology>
    </subcellularLocation>
    <subcellularLocation>
        <location evidence="8">Membrane</location>
        <topology evidence="8">Multi-pass membrane protein</topology>
    </subcellularLocation>
</comment>
<feature type="transmembrane region" description="Helical" evidence="10">
    <location>
        <begin position="162"/>
        <end position="185"/>
    </location>
</feature>
<reference evidence="12 13" key="2">
    <citation type="submission" date="2014-10" db="EMBL/GenBank/DDBJ databases">
        <title>Paracoccus sanguinis sp. nov., isolated from clinical specimens of New York State patients.</title>
        <authorList>
            <person name="Mingle L.A."/>
            <person name="Cole J.A."/>
            <person name="Lapierre P."/>
            <person name="Musser K.A."/>
        </authorList>
    </citation>
    <scope>NUCLEOTIDE SEQUENCE [LARGE SCALE GENOMIC DNA]</scope>
    <source>
        <strain evidence="12 13">HAMBI 3106</strain>
    </source>
</reference>
<dbReference type="GO" id="GO:0042773">
    <property type="term" value="P:ATP synthesis coupled electron transport"/>
    <property type="evidence" value="ECO:0007669"/>
    <property type="project" value="InterPro"/>
</dbReference>
<feature type="transmembrane region" description="Helical" evidence="10">
    <location>
        <begin position="35"/>
        <end position="54"/>
    </location>
</feature>
<proteinExistence type="inferred from homology"/>
<dbReference type="PANTHER" id="PTHR42703:SF1">
    <property type="entry name" value="NA(+)_H(+) ANTIPORTER SUBUNIT D1"/>
    <property type="match status" value="1"/>
</dbReference>
<feature type="transmembrane region" description="Helical" evidence="10">
    <location>
        <begin position="242"/>
        <end position="262"/>
    </location>
</feature>
<feature type="domain" description="NADH:quinone oxidoreductase/Mrp antiporter transmembrane" evidence="11">
    <location>
        <begin position="128"/>
        <end position="423"/>
    </location>
</feature>
<dbReference type="PANTHER" id="PTHR42703">
    <property type="entry name" value="NADH DEHYDROGENASE"/>
    <property type="match status" value="1"/>
</dbReference>
<evidence type="ECO:0000256" key="10">
    <source>
        <dbReference type="SAM" id="Phobius"/>
    </source>
</evidence>
<feature type="transmembrane region" description="Helical" evidence="10">
    <location>
        <begin position="372"/>
        <end position="391"/>
    </location>
</feature>
<feature type="region of interest" description="Disordered" evidence="9">
    <location>
        <begin position="447"/>
        <end position="468"/>
    </location>
</feature>
<dbReference type="GO" id="GO:0005886">
    <property type="term" value="C:plasma membrane"/>
    <property type="evidence" value="ECO:0007669"/>
    <property type="project" value="UniProtKB-SubCell"/>
</dbReference>
<dbReference type="InterPro" id="IPR050586">
    <property type="entry name" value="CPA3_Na-H_Antiporter_D"/>
</dbReference>
<dbReference type="NCBIfam" id="NF009309">
    <property type="entry name" value="PRK12666.1"/>
    <property type="match status" value="1"/>
</dbReference>
<feature type="transmembrane region" description="Helical" evidence="10">
    <location>
        <begin position="74"/>
        <end position="97"/>
    </location>
</feature>
<evidence type="ECO:0000256" key="1">
    <source>
        <dbReference type="ARBA" id="ARBA00002378"/>
    </source>
</evidence>
<evidence type="ECO:0000256" key="7">
    <source>
        <dbReference type="ARBA" id="ARBA00023136"/>
    </source>
</evidence>
<keyword evidence="7 10" id="KW-0472">Membrane</keyword>
<reference evidence="12 13" key="1">
    <citation type="submission" date="2014-09" db="EMBL/GenBank/DDBJ databases">
        <authorList>
            <person name="McGinnis J.M."/>
            <person name="Wolfgang W.J."/>
        </authorList>
    </citation>
    <scope>NUCLEOTIDE SEQUENCE [LARGE SCALE GENOMIC DNA]</scope>
    <source>
        <strain evidence="12 13">HAMBI 3106</strain>
    </source>
</reference>
<comment type="function">
    <text evidence="1">NDH-1 shuttles electrons from NADH, via FMN and iron-sulfur (Fe-S) centers, to quinones in the respiratory chain. The immediate electron acceptor for the enzyme in this species is believed to be ubiquinone. Couples the redox reaction to proton translocation (for every two electrons transferred, four hydrogen ions are translocated across the cytoplasmic membrane), and thus conserves the redox energy in a proton gradient.</text>
</comment>
<evidence type="ECO:0000313" key="13">
    <source>
        <dbReference type="Proteomes" id="UP000029917"/>
    </source>
</evidence>
<keyword evidence="6 10" id="KW-1133">Transmembrane helix</keyword>
<feature type="transmembrane region" description="Helical" evidence="10">
    <location>
        <begin position="411"/>
        <end position="428"/>
    </location>
</feature>
<keyword evidence="5 8" id="KW-0812">Transmembrane</keyword>
<accession>A0A099F0H2</accession>
<feature type="transmembrane region" description="Helical" evidence="10">
    <location>
        <begin position="6"/>
        <end position="23"/>
    </location>
</feature>
<protein>
    <submittedName>
        <fullName evidence="12">Cation:proton antiporter</fullName>
    </submittedName>
</protein>
<keyword evidence="4" id="KW-1003">Cell membrane</keyword>
<comment type="similarity">
    <text evidence="3">Belongs to the CPA3 antiporters (TC 2.A.63) subunit D family.</text>
</comment>
<dbReference type="InterPro" id="IPR003918">
    <property type="entry name" value="NADH_UbQ_OxRdtase"/>
</dbReference>
<feature type="transmembrane region" description="Helical" evidence="10">
    <location>
        <begin position="132"/>
        <end position="150"/>
    </location>
</feature>
<dbReference type="STRING" id="690417.IC63_12920"/>
<dbReference type="Pfam" id="PF00361">
    <property type="entry name" value="Proton_antipo_M"/>
    <property type="match status" value="1"/>
</dbReference>
<evidence type="ECO:0000256" key="2">
    <source>
        <dbReference type="ARBA" id="ARBA00004651"/>
    </source>
</evidence>
<evidence type="ECO:0000313" key="12">
    <source>
        <dbReference type="EMBL" id="KGJ03751.1"/>
    </source>
</evidence>
<dbReference type="AlphaFoldDB" id="A0A099F0H2"/>
<dbReference type="GO" id="GO:0008137">
    <property type="term" value="F:NADH dehydrogenase (ubiquinone) activity"/>
    <property type="evidence" value="ECO:0007669"/>
    <property type="project" value="InterPro"/>
</dbReference>
<sequence length="531" mass="56276">MNHWLVAPVVLPAFVGPLIVLGMRHDLVLQRVASVAATAAQLAIAIWLMTQAAGGEVQVNRLGNWAAPFGIVLMLDRLAALMLVLTGVLALVVQLYAIGSGWDRKGWHFHALWQFQLMGINGAFLTGDAFNLFVFFEILLIASYGLMIHGGGEMRLRAGVQYIVYNLAGSSLFLAALGTIYAVTGTLNMADLSVRVAQMPAGDTALLRVGAVLLMLVFAVKAALVPLHFWLPSTYARAPGPVAALFAIMTKVGVYGIIRFFMLVFPADSAIERFAADILLPAALITLIVGQLGILGSRHLGRIAAFAALGSVGTLMIAIAQFRLPGLAAGIWYMIHSTLAAGALFLVVDLIGSRRQGGSLWLRPMPPIAQGGIVAALFFAAAIGIAGLPPLSGFPGKLAILQATRYSADTLLIWTTILVTTLLAIYGLSRAGSMVFWRAYEHGTDPARLDHSHDAQRPLPPKVEPDEPVQDVADAASPALALTAAGALVAGMVLLTVLAGPVMDYAQATARQLADPMPYIEAVLVRQEGTK</sequence>
<feature type="transmembrane region" description="Helical" evidence="10">
    <location>
        <begin position="274"/>
        <end position="296"/>
    </location>
</feature>
<name>A0A099F0H2_9RHOB</name>
<feature type="transmembrane region" description="Helical" evidence="10">
    <location>
        <begin position="330"/>
        <end position="351"/>
    </location>
</feature>
<dbReference type="Proteomes" id="UP000029917">
    <property type="component" value="Unassembled WGS sequence"/>
</dbReference>
<dbReference type="InterPro" id="IPR001750">
    <property type="entry name" value="ND/Mrp_TM"/>
</dbReference>